<dbReference type="SMART" id="SM00292">
    <property type="entry name" value="BRCT"/>
    <property type="match status" value="6"/>
</dbReference>
<dbReference type="PANTHER" id="PTHR47667">
    <property type="entry name" value="REGULATOR OF TY1 TRANSPOSITION PROTEIN 107"/>
    <property type="match status" value="1"/>
</dbReference>
<feature type="region of interest" description="Disordered" evidence="1">
    <location>
        <begin position="728"/>
        <end position="747"/>
    </location>
</feature>
<comment type="caution">
    <text evidence="3">The sequence shown here is derived from an EMBL/GenBank/DDBJ whole genome shotgun (WGS) entry which is preliminary data.</text>
</comment>
<reference evidence="3 4" key="1">
    <citation type="submission" date="2023-04" db="EMBL/GenBank/DDBJ databases">
        <title>Genome of Basidiobolus ranarum AG-B5.</title>
        <authorList>
            <person name="Stajich J.E."/>
            <person name="Carter-House D."/>
            <person name="Gryganskyi A."/>
        </authorList>
    </citation>
    <scope>NUCLEOTIDE SEQUENCE [LARGE SCALE GENOMIC DNA]</scope>
    <source>
        <strain evidence="3 4">AG-B5</strain>
    </source>
</reference>
<dbReference type="EMBL" id="JASJQH010000001">
    <property type="protein sequence ID" value="KAK9768936.1"/>
    <property type="molecule type" value="Genomic_DNA"/>
</dbReference>
<feature type="region of interest" description="Disordered" evidence="1">
    <location>
        <begin position="444"/>
        <end position="467"/>
    </location>
</feature>
<dbReference type="CDD" id="cd18432">
    <property type="entry name" value="BRCT_PAXIP1_rpt6_like"/>
    <property type="match status" value="1"/>
</dbReference>
<evidence type="ECO:0000313" key="3">
    <source>
        <dbReference type="EMBL" id="KAK9768936.1"/>
    </source>
</evidence>
<feature type="compositionally biased region" description="Basic and acidic residues" evidence="1">
    <location>
        <begin position="451"/>
        <end position="465"/>
    </location>
</feature>
<dbReference type="SUPFAM" id="SSF52113">
    <property type="entry name" value="BRCT domain"/>
    <property type="match status" value="5"/>
</dbReference>
<keyword evidence="4" id="KW-1185">Reference proteome</keyword>
<feature type="domain" description="BRCT" evidence="2">
    <location>
        <begin position="327"/>
        <end position="410"/>
    </location>
</feature>
<evidence type="ECO:0000256" key="1">
    <source>
        <dbReference type="SAM" id="MobiDB-lite"/>
    </source>
</evidence>
<evidence type="ECO:0000313" key="4">
    <source>
        <dbReference type="Proteomes" id="UP001479436"/>
    </source>
</evidence>
<dbReference type="InterPro" id="IPR053036">
    <property type="entry name" value="CellCycle_DNARepair_Reg"/>
</dbReference>
<feature type="domain" description="BRCT" evidence="2">
    <location>
        <begin position="8"/>
        <end position="94"/>
    </location>
</feature>
<dbReference type="InterPro" id="IPR001357">
    <property type="entry name" value="BRCT_dom"/>
</dbReference>
<dbReference type="Proteomes" id="UP001479436">
    <property type="component" value="Unassembled WGS sequence"/>
</dbReference>
<dbReference type="PANTHER" id="PTHR47667:SF1">
    <property type="entry name" value="REGULATOR OF TY1 TRANSPOSITION PROTEIN 107"/>
    <property type="match status" value="1"/>
</dbReference>
<proteinExistence type="predicted"/>
<sequence>MRKKIKSASKKVFGDKNIYISPWLETKEYEEIKEILVEHEAFIVKDKKDPENLYIITRDISDGFDIEQCTIVTPNWVYQTIHTGYLQSEVAYSPDPFHVFSGTVISSIHLSEFDQDSLFAGVEALGGQWTEDYTADVTHLVAAYPDGEMYEKAISSNTCQVVIPHWIDDSLKLRRILPEKVYSYPEPSIYRLFIDQGETSVFLPASQTDRIPVFYPEDQTVPVPNSKFLQGYTFLLSDDLTHIPEIIQVLHERLEQAGAKVAKTYSKNVNCIVCKYRLGDIYIRASLDQQIIGNLTWLYYILNVGKISNPLRFLLHYPLPKGGIPQFQTYTITLTNYIGNAREYLKRLIVGMGATYTGHMGSTHSHLICGSLSGEKCRKAQEWNVNMVNHLWLEDCFRSWTLHSITKHQYVHFPNGINLTDVIGQCTQLSNKITDWYRKVELGPDTGSHSKSHEIPRENPEKLETDITQAHSSNSNLDFETNHFVKTSFADKSNRATIVKKTKQIQLGQKSNHVNSKSLLDKEKMVKKQDNIAEPLIIDKLANDVKLIDDQGQSDDKASARAPKKRKKIADPKQSSAESTISKTSSRSIRILSTGVKLTEKEIKGIKALGAKIATSPKDCTHLIANQATRTEKFLSAISVAEYILTRDWVNQSLKAHTFLDEEGFQLEDEASEKNYQFSLKESLIRAKSKKLLDKMTVYITPSTQPKSSTMKSLIECAGGKLVTTYPRKRQRSNTSASPSTSSNSSDLVVVSCDEDCLLWESIPENIPLFTSEFILTGLLKQELNWGPEFSLRE</sequence>
<organism evidence="3 4">
    <name type="scientific">Basidiobolus ranarum</name>
    <dbReference type="NCBI Taxonomy" id="34480"/>
    <lineage>
        <taxon>Eukaryota</taxon>
        <taxon>Fungi</taxon>
        <taxon>Fungi incertae sedis</taxon>
        <taxon>Zoopagomycota</taxon>
        <taxon>Entomophthoromycotina</taxon>
        <taxon>Basidiobolomycetes</taxon>
        <taxon>Basidiobolales</taxon>
        <taxon>Basidiobolaceae</taxon>
        <taxon>Basidiobolus</taxon>
    </lineage>
</organism>
<accession>A0ABR2X5C5</accession>
<dbReference type="Pfam" id="PF16770">
    <property type="entry name" value="RTT107_BRCT_5"/>
    <property type="match status" value="1"/>
</dbReference>
<feature type="compositionally biased region" description="Low complexity" evidence="1">
    <location>
        <begin position="733"/>
        <end position="746"/>
    </location>
</feature>
<dbReference type="CDD" id="cd17743">
    <property type="entry name" value="BRCT_BRC1_like_rpt5"/>
    <property type="match status" value="1"/>
</dbReference>
<feature type="domain" description="BRCT" evidence="2">
    <location>
        <begin position="224"/>
        <end position="315"/>
    </location>
</feature>
<feature type="domain" description="BRCT" evidence="2">
    <location>
        <begin position="95"/>
        <end position="184"/>
    </location>
</feature>
<dbReference type="Gene3D" id="3.40.50.10190">
    <property type="entry name" value="BRCT domain"/>
    <property type="match status" value="5"/>
</dbReference>
<dbReference type="Pfam" id="PF12738">
    <property type="entry name" value="PTCB-BRCT"/>
    <property type="match status" value="2"/>
</dbReference>
<feature type="compositionally biased region" description="Low complexity" evidence="1">
    <location>
        <begin position="572"/>
        <end position="582"/>
    </location>
</feature>
<feature type="region of interest" description="Disordered" evidence="1">
    <location>
        <begin position="551"/>
        <end position="582"/>
    </location>
</feature>
<feature type="domain" description="BRCT" evidence="2">
    <location>
        <begin position="606"/>
        <end position="667"/>
    </location>
</feature>
<dbReference type="InterPro" id="IPR036420">
    <property type="entry name" value="BRCT_dom_sf"/>
</dbReference>
<gene>
    <name evidence="3" type="primary">ESC4</name>
    <name evidence="3" type="ORF">K7432_000062</name>
</gene>
<dbReference type="PROSITE" id="PS50172">
    <property type="entry name" value="BRCT"/>
    <property type="match status" value="5"/>
</dbReference>
<protein>
    <submittedName>
        <fullName evidence="3">Regulator of Ty1 Transposition</fullName>
    </submittedName>
</protein>
<dbReference type="Pfam" id="PF16589">
    <property type="entry name" value="BRCT_2"/>
    <property type="match status" value="1"/>
</dbReference>
<evidence type="ECO:0000259" key="2">
    <source>
        <dbReference type="PROSITE" id="PS50172"/>
    </source>
</evidence>
<name>A0ABR2X5C5_9FUNG</name>